<reference evidence="2 3" key="1">
    <citation type="submission" date="2018-01" db="EMBL/GenBank/DDBJ databases">
        <authorList>
            <person name="Gaut B.S."/>
            <person name="Morton B.R."/>
            <person name="Clegg M.T."/>
            <person name="Duvall M.R."/>
        </authorList>
    </citation>
    <scope>NUCLEOTIDE SEQUENCE [LARGE SCALE GENOMIC DNA]</scope>
    <source>
        <strain evidence="2">Cupriavidus taiwanensis cmp 52</strain>
    </source>
</reference>
<sequence>MKGRMLPLRPHRSSSIAPCVHACDLLRSRTRKPFLDVVSGLTTPIEILMLTLVGNERKCHMALAANGRKEDFPRLRVNAPRTREVPHGGTGRSSRTLLC</sequence>
<dbReference type="Proteomes" id="UP000256805">
    <property type="component" value="Unassembled WGS sequence"/>
</dbReference>
<dbReference type="EMBL" id="OVTA01000056">
    <property type="protein sequence ID" value="SPS02166.1"/>
    <property type="molecule type" value="Genomic_DNA"/>
</dbReference>
<evidence type="ECO:0000256" key="1">
    <source>
        <dbReference type="SAM" id="MobiDB-lite"/>
    </source>
</evidence>
<gene>
    <name evidence="2" type="ORF">CBM2634_P140010</name>
</gene>
<proteinExistence type="predicted"/>
<evidence type="ECO:0000313" key="3">
    <source>
        <dbReference type="Proteomes" id="UP000256805"/>
    </source>
</evidence>
<name>A0A375JF08_9BURK</name>
<accession>A0A375JF08</accession>
<feature type="region of interest" description="Disordered" evidence="1">
    <location>
        <begin position="76"/>
        <end position="99"/>
    </location>
</feature>
<organism evidence="2 3">
    <name type="scientific">Cupriavidus taiwanensis</name>
    <dbReference type="NCBI Taxonomy" id="164546"/>
    <lineage>
        <taxon>Bacteria</taxon>
        <taxon>Pseudomonadati</taxon>
        <taxon>Pseudomonadota</taxon>
        <taxon>Betaproteobacteria</taxon>
        <taxon>Burkholderiales</taxon>
        <taxon>Burkholderiaceae</taxon>
        <taxon>Cupriavidus</taxon>
    </lineage>
</organism>
<protein>
    <submittedName>
        <fullName evidence="2">Uncharacterized protein</fullName>
    </submittedName>
</protein>
<dbReference type="AlphaFoldDB" id="A0A375JF08"/>
<evidence type="ECO:0000313" key="2">
    <source>
        <dbReference type="EMBL" id="SPS02166.1"/>
    </source>
</evidence>